<dbReference type="InterPro" id="IPR051509">
    <property type="entry name" value="GPCR_Orphan/Phoenixin"/>
</dbReference>
<keyword evidence="10 11" id="KW-0807">Transducer</keyword>
<evidence type="ECO:0000256" key="11">
    <source>
        <dbReference type="RuleBase" id="RU000688"/>
    </source>
</evidence>
<evidence type="ECO:0000256" key="8">
    <source>
        <dbReference type="ARBA" id="ARBA00023170"/>
    </source>
</evidence>
<keyword evidence="5 11" id="KW-0297">G-protein coupled receptor</keyword>
<name>V4BRC5_LOTGI</name>
<feature type="transmembrane region" description="Helical" evidence="12">
    <location>
        <begin position="81"/>
        <end position="103"/>
    </location>
</feature>
<evidence type="ECO:0000259" key="13">
    <source>
        <dbReference type="PROSITE" id="PS50262"/>
    </source>
</evidence>
<reference evidence="14 15" key="1">
    <citation type="journal article" date="2013" name="Nature">
        <title>Insights into bilaterian evolution from three spiralian genomes.</title>
        <authorList>
            <person name="Simakov O."/>
            <person name="Marletaz F."/>
            <person name="Cho S.J."/>
            <person name="Edsinger-Gonzales E."/>
            <person name="Havlak P."/>
            <person name="Hellsten U."/>
            <person name="Kuo D.H."/>
            <person name="Larsson T."/>
            <person name="Lv J."/>
            <person name="Arendt D."/>
            <person name="Savage R."/>
            <person name="Osoegawa K."/>
            <person name="de Jong P."/>
            <person name="Grimwood J."/>
            <person name="Chapman J.A."/>
            <person name="Shapiro H."/>
            <person name="Aerts A."/>
            <person name="Otillar R.P."/>
            <person name="Terry A.Y."/>
            <person name="Boore J.L."/>
            <person name="Grigoriev I.V."/>
            <person name="Lindberg D.R."/>
            <person name="Seaver E.C."/>
            <person name="Weisblat D.A."/>
            <person name="Putnam N.H."/>
            <person name="Rokhsar D.S."/>
        </authorList>
    </citation>
    <scope>NUCLEOTIDE SEQUENCE [LARGE SCALE GENOMIC DNA]</scope>
</reference>
<dbReference type="OrthoDB" id="6129346at2759"/>
<organism evidence="14 15">
    <name type="scientific">Lottia gigantea</name>
    <name type="common">Giant owl limpet</name>
    <dbReference type="NCBI Taxonomy" id="225164"/>
    <lineage>
        <taxon>Eukaryota</taxon>
        <taxon>Metazoa</taxon>
        <taxon>Spiralia</taxon>
        <taxon>Lophotrochozoa</taxon>
        <taxon>Mollusca</taxon>
        <taxon>Gastropoda</taxon>
        <taxon>Patellogastropoda</taxon>
        <taxon>Lottioidea</taxon>
        <taxon>Lottiidae</taxon>
        <taxon>Lottia</taxon>
    </lineage>
</organism>
<dbReference type="Proteomes" id="UP000030746">
    <property type="component" value="Unassembled WGS sequence"/>
</dbReference>
<keyword evidence="3 11" id="KW-0812">Transmembrane</keyword>
<dbReference type="PRINTS" id="PR00237">
    <property type="entry name" value="GPCRRHODOPSN"/>
</dbReference>
<feature type="domain" description="G-protein coupled receptors family 1 profile" evidence="13">
    <location>
        <begin position="62"/>
        <end position="367"/>
    </location>
</feature>
<evidence type="ECO:0000256" key="10">
    <source>
        <dbReference type="ARBA" id="ARBA00023224"/>
    </source>
</evidence>
<feature type="transmembrane region" description="Helical" evidence="12">
    <location>
        <begin position="162"/>
        <end position="191"/>
    </location>
</feature>
<keyword evidence="7" id="KW-1015">Disulfide bond</keyword>
<dbReference type="CTD" id="20229955"/>
<evidence type="ECO:0000256" key="6">
    <source>
        <dbReference type="ARBA" id="ARBA00023136"/>
    </source>
</evidence>
<dbReference type="Pfam" id="PF00001">
    <property type="entry name" value="7tm_1"/>
    <property type="match status" value="1"/>
</dbReference>
<dbReference type="RefSeq" id="XP_009058100.1">
    <property type="nucleotide sequence ID" value="XM_009059852.1"/>
</dbReference>
<keyword evidence="8 11" id="KW-0675">Receptor</keyword>
<keyword evidence="4 12" id="KW-1133">Transmembrane helix</keyword>
<evidence type="ECO:0000256" key="7">
    <source>
        <dbReference type="ARBA" id="ARBA00023157"/>
    </source>
</evidence>
<feature type="transmembrane region" description="Helical" evidence="12">
    <location>
        <begin position="211"/>
        <end position="234"/>
    </location>
</feature>
<dbReference type="AlphaFoldDB" id="V4BRC5"/>
<comment type="similarity">
    <text evidence="11">Belongs to the G-protein coupled receptor 1 family.</text>
</comment>
<dbReference type="InterPro" id="IPR017452">
    <property type="entry name" value="GPCR_Rhodpsn_7TM"/>
</dbReference>
<dbReference type="GO" id="GO:0004930">
    <property type="term" value="F:G protein-coupled receptor activity"/>
    <property type="evidence" value="ECO:0007669"/>
    <property type="project" value="UniProtKB-KW"/>
</dbReference>
<feature type="transmembrane region" description="Helical" evidence="12">
    <location>
        <begin position="45"/>
        <end position="69"/>
    </location>
</feature>
<dbReference type="GeneID" id="20229955"/>
<evidence type="ECO:0000256" key="4">
    <source>
        <dbReference type="ARBA" id="ARBA00022989"/>
    </source>
</evidence>
<dbReference type="PANTHER" id="PTHR19268">
    <property type="entry name" value="G PROTEIN-COUPLED RECEPTOR"/>
    <property type="match status" value="1"/>
</dbReference>
<keyword evidence="6 12" id="KW-0472">Membrane</keyword>
<evidence type="ECO:0000256" key="1">
    <source>
        <dbReference type="ARBA" id="ARBA00004651"/>
    </source>
</evidence>
<dbReference type="STRING" id="225164.V4BRC5"/>
<feature type="transmembrane region" description="Helical" evidence="12">
    <location>
        <begin position="344"/>
        <end position="369"/>
    </location>
</feature>
<evidence type="ECO:0000256" key="9">
    <source>
        <dbReference type="ARBA" id="ARBA00023180"/>
    </source>
</evidence>
<dbReference type="EMBL" id="KB202283">
    <property type="protein sequence ID" value="ESO91409.1"/>
    <property type="molecule type" value="Genomic_DNA"/>
</dbReference>
<evidence type="ECO:0000256" key="3">
    <source>
        <dbReference type="ARBA" id="ARBA00022692"/>
    </source>
</evidence>
<dbReference type="HOGENOM" id="CLU_055518_0_0_1"/>
<dbReference type="InterPro" id="IPR000276">
    <property type="entry name" value="GPCR_Rhodpsn"/>
</dbReference>
<dbReference type="PANTHER" id="PTHR19268:SF2">
    <property type="entry name" value="G-PROTEIN COUPLED RECEPTORS FAMILY 1 PROFILE DOMAIN-CONTAINING PROTEIN"/>
    <property type="match status" value="1"/>
</dbReference>
<gene>
    <name evidence="14" type="ORF">LOTGIDRAFT_105214</name>
</gene>
<dbReference type="GO" id="GO:0005886">
    <property type="term" value="C:plasma membrane"/>
    <property type="evidence" value="ECO:0007669"/>
    <property type="project" value="UniProtKB-SubCell"/>
</dbReference>
<proteinExistence type="inferred from homology"/>
<dbReference type="KEGG" id="lgi:LOTGIDRAFT_105214"/>
<accession>V4BRC5</accession>
<evidence type="ECO:0000256" key="12">
    <source>
        <dbReference type="SAM" id="Phobius"/>
    </source>
</evidence>
<protein>
    <recommendedName>
        <fullName evidence="13">G-protein coupled receptors family 1 profile domain-containing protein</fullName>
    </recommendedName>
</protein>
<dbReference type="PROSITE" id="PS50262">
    <property type="entry name" value="G_PROTEIN_RECEP_F1_2"/>
    <property type="match status" value="1"/>
</dbReference>
<evidence type="ECO:0000256" key="2">
    <source>
        <dbReference type="ARBA" id="ARBA00022475"/>
    </source>
</evidence>
<evidence type="ECO:0000256" key="5">
    <source>
        <dbReference type="ARBA" id="ARBA00023040"/>
    </source>
</evidence>
<keyword evidence="9" id="KW-0325">Glycoprotein</keyword>
<evidence type="ECO:0000313" key="15">
    <source>
        <dbReference type="Proteomes" id="UP000030746"/>
    </source>
</evidence>
<dbReference type="OMA" id="CIFEHRH"/>
<feature type="transmembrane region" description="Helical" evidence="12">
    <location>
        <begin position="123"/>
        <end position="142"/>
    </location>
</feature>
<sequence length="398" mass="45222">MDINATDASPFLPSILTVPNLVYIPKPFDSDSYLSATYTVSREALILKTVSLVLIAISGIFVNGFITYSVIRDRNLHKPPFYYLLSFCVSDLSRAIFCIPLVMTSVLQGSVWNYGSAACKLFAFANSFFVYSSCMVLLAIAIDRHLSLVHVKFYKKRSRGVVNLISVIIGWTIAFTMSFPPVLGVGSYVFIAEEGQCTFHHKHYKKNDTLAFKTVFTLIILLTLFLYVRIFIFLRDHRRMRPLELQPARSSNWNFFGPGANGQAMINWVNGFGGPNPNPVINHNNQNIVRNNQRPNIGRVLNLQVIKNEHLTRLFFVVTIVFAVLWTPYTIVGFWRIFGQASSIPSHIVTVSAWMTYAQIALCPLVYVLSRGPIRKSSRTIYSNHDKKEFLLETRNRK</sequence>
<evidence type="ECO:0000313" key="14">
    <source>
        <dbReference type="EMBL" id="ESO91409.1"/>
    </source>
</evidence>
<comment type="subcellular location">
    <subcellularLocation>
        <location evidence="1">Cell membrane</location>
        <topology evidence="1">Multi-pass membrane protein</topology>
    </subcellularLocation>
</comment>
<feature type="transmembrane region" description="Helical" evidence="12">
    <location>
        <begin position="314"/>
        <end position="338"/>
    </location>
</feature>
<keyword evidence="15" id="KW-1185">Reference proteome</keyword>
<dbReference type="PROSITE" id="PS00237">
    <property type="entry name" value="G_PROTEIN_RECEP_F1_1"/>
    <property type="match status" value="1"/>
</dbReference>
<dbReference type="SUPFAM" id="SSF81321">
    <property type="entry name" value="Family A G protein-coupled receptor-like"/>
    <property type="match status" value="1"/>
</dbReference>
<keyword evidence="2" id="KW-1003">Cell membrane</keyword>
<dbReference type="Gene3D" id="1.20.1070.10">
    <property type="entry name" value="Rhodopsin 7-helix transmembrane proteins"/>
    <property type="match status" value="1"/>
</dbReference>